<keyword evidence="3" id="KW-1185">Reference proteome</keyword>
<sequence length="510" mass="59940">MIDKSEYLNIQKSKNPFEQEEENEVLFNKTVSRANILKQNVETIIVSERKKEEQEQEQIINQIIEIEDFIEHNPQMVNYRKGIKKKILLFSIFILILIAERILYTSLLDEEQTLIQDIQKGLDLSSISSEQNYAEFSNSYFWKIVSFGVGFHNSFLLSTQFIATVYVSVSDFVGIKLIFTTLLGLYFIGVLQMFYNGPLPFWTSDQISSPYCVQTSAHPSRFVFTVLYISYYFLYCLRFRVQRNKRKSESEKQNLYKKIRIIQIVLALLLVPYLFLVYLSGLQFIINVALGFIMFYFYYTVIRQSNLFISETLAKVSINTEQAKRNIFNWFIIFIVMIFAAYVVLLGTDTYVDIKWIGNYLNCTQNNSNFFLNSQLVGPYHTFSVITVLGGLAGAIFGLNHTYNHLKQNCVKTWYKGTILKRFLRGLIVNIFMIPSWVLNYYQNSLLKSDFVINLGFSEFIIDILHYFFLYLLLFGFIPVYLYQPFKLVHIKKQKQKDRSITFLQQSMQE</sequence>
<evidence type="ECO:0000313" key="2">
    <source>
        <dbReference type="EMBL" id="EAR88363.2"/>
    </source>
</evidence>
<keyword evidence="1" id="KW-0472">Membrane</keyword>
<feature type="transmembrane region" description="Helical" evidence="1">
    <location>
        <begin position="327"/>
        <end position="346"/>
    </location>
</feature>
<dbReference type="EMBL" id="GG662841">
    <property type="protein sequence ID" value="EAR88363.2"/>
    <property type="molecule type" value="Genomic_DNA"/>
</dbReference>
<feature type="transmembrane region" description="Helical" evidence="1">
    <location>
        <begin position="284"/>
        <end position="302"/>
    </location>
</feature>
<dbReference type="KEGG" id="tet:TTHERM_00812800"/>
<keyword evidence="1" id="KW-1133">Transmembrane helix</keyword>
<evidence type="ECO:0000256" key="1">
    <source>
        <dbReference type="SAM" id="Phobius"/>
    </source>
</evidence>
<feature type="transmembrane region" description="Helical" evidence="1">
    <location>
        <begin position="423"/>
        <end position="442"/>
    </location>
</feature>
<dbReference type="OrthoDB" id="326577at2759"/>
<proteinExistence type="predicted"/>
<keyword evidence="1 2" id="KW-0812">Transmembrane</keyword>
<name>Q22SV1_TETTS</name>
<dbReference type="InParanoid" id="Q22SV1"/>
<dbReference type="HOGENOM" id="CLU_557253_0_0_1"/>
<feature type="transmembrane region" description="Helical" evidence="1">
    <location>
        <begin position="222"/>
        <end position="241"/>
    </location>
</feature>
<dbReference type="Proteomes" id="UP000009168">
    <property type="component" value="Unassembled WGS sequence"/>
</dbReference>
<accession>Q22SV1</accession>
<feature type="transmembrane region" description="Helical" evidence="1">
    <location>
        <begin position="87"/>
        <end position="104"/>
    </location>
</feature>
<reference evidence="3" key="1">
    <citation type="journal article" date="2006" name="PLoS Biol.">
        <title>Macronuclear genome sequence of the ciliate Tetrahymena thermophila, a model eukaryote.</title>
        <authorList>
            <person name="Eisen J.A."/>
            <person name="Coyne R.S."/>
            <person name="Wu M."/>
            <person name="Wu D."/>
            <person name="Thiagarajan M."/>
            <person name="Wortman J.R."/>
            <person name="Badger J.H."/>
            <person name="Ren Q."/>
            <person name="Amedeo P."/>
            <person name="Jones K.M."/>
            <person name="Tallon L.J."/>
            <person name="Delcher A.L."/>
            <person name="Salzberg S.L."/>
            <person name="Silva J.C."/>
            <person name="Haas B.J."/>
            <person name="Majoros W.H."/>
            <person name="Farzad M."/>
            <person name="Carlton J.M."/>
            <person name="Smith R.K. Jr."/>
            <person name="Garg J."/>
            <person name="Pearlman R.E."/>
            <person name="Karrer K.M."/>
            <person name="Sun L."/>
            <person name="Manning G."/>
            <person name="Elde N.C."/>
            <person name="Turkewitz A.P."/>
            <person name="Asai D.J."/>
            <person name="Wilkes D.E."/>
            <person name="Wang Y."/>
            <person name="Cai H."/>
            <person name="Collins K."/>
            <person name="Stewart B.A."/>
            <person name="Lee S.R."/>
            <person name="Wilamowska K."/>
            <person name="Weinberg Z."/>
            <person name="Ruzzo W.L."/>
            <person name="Wloga D."/>
            <person name="Gaertig J."/>
            <person name="Frankel J."/>
            <person name="Tsao C.-C."/>
            <person name="Gorovsky M.A."/>
            <person name="Keeling P.J."/>
            <person name="Waller R.F."/>
            <person name="Patron N.J."/>
            <person name="Cherry J.M."/>
            <person name="Stover N.A."/>
            <person name="Krieger C.J."/>
            <person name="del Toro C."/>
            <person name="Ryder H.F."/>
            <person name="Williamson S.C."/>
            <person name="Barbeau R.A."/>
            <person name="Hamilton E.P."/>
            <person name="Orias E."/>
        </authorList>
    </citation>
    <scope>NUCLEOTIDE SEQUENCE [LARGE SCALE GENOMIC DNA]</scope>
    <source>
        <strain evidence="3">SB210</strain>
    </source>
</reference>
<feature type="transmembrane region" description="Helical" evidence="1">
    <location>
        <begin position="261"/>
        <end position="278"/>
    </location>
</feature>
<protein>
    <submittedName>
        <fullName evidence="2">Transmembrane protein, putative</fullName>
    </submittedName>
</protein>
<dbReference type="GeneID" id="7832966"/>
<evidence type="ECO:0000313" key="3">
    <source>
        <dbReference type="Proteomes" id="UP000009168"/>
    </source>
</evidence>
<feature type="transmembrane region" description="Helical" evidence="1">
    <location>
        <begin position="464"/>
        <end position="483"/>
    </location>
</feature>
<feature type="transmembrane region" description="Helical" evidence="1">
    <location>
        <begin position="140"/>
        <end position="165"/>
    </location>
</feature>
<dbReference type="AlphaFoldDB" id="Q22SV1"/>
<feature type="transmembrane region" description="Helical" evidence="1">
    <location>
        <begin position="177"/>
        <end position="195"/>
    </location>
</feature>
<organism evidence="2 3">
    <name type="scientific">Tetrahymena thermophila (strain SB210)</name>
    <dbReference type="NCBI Taxonomy" id="312017"/>
    <lineage>
        <taxon>Eukaryota</taxon>
        <taxon>Sar</taxon>
        <taxon>Alveolata</taxon>
        <taxon>Ciliophora</taxon>
        <taxon>Intramacronucleata</taxon>
        <taxon>Oligohymenophorea</taxon>
        <taxon>Hymenostomatida</taxon>
        <taxon>Tetrahymenina</taxon>
        <taxon>Tetrahymenidae</taxon>
        <taxon>Tetrahymena</taxon>
    </lineage>
</organism>
<dbReference type="eggNOG" id="ENOG502SPBU">
    <property type="taxonomic scope" value="Eukaryota"/>
</dbReference>
<dbReference type="RefSeq" id="XP_001008608.2">
    <property type="nucleotide sequence ID" value="XM_001008608.2"/>
</dbReference>
<gene>
    <name evidence="2" type="ORF">TTHERM_00812800</name>
</gene>
<feature type="transmembrane region" description="Helical" evidence="1">
    <location>
        <begin position="380"/>
        <end position="403"/>
    </location>
</feature>